<protein>
    <submittedName>
        <fullName evidence="9">Uncharacterized protein</fullName>
    </submittedName>
</protein>
<keyword evidence="3" id="KW-0064">Aspartyl protease</keyword>
<dbReference type="InterPro" id="IPR001878">
    <property type="entry name" value="Znf_CCHC"/>
</dbReference>
<feature type="region of interest" description="Disordered" evidence="6">
    <location>
        <begin position="794"/>
        <end position="851"/>
    </location>
</feature>
<evidence type="ECO:0000259" key="8">
    <source>
        <dbReference type="PROSITE" id="PS50994"/>
    </source>
</evidence>
<evidence type="ECO:0000256" key="3">
    <source>
        <dbReference type="ARBA" id="ARBA00022750"/>
    </source>
</evidence>
<dbReference type="Pfam" id="PF00665">
    <property type="entry name" value="rve"/>
    <property type="match status" value="1"/>
</dbReference>
<dbReference type="GO" id="GO:0008270">
    <property type="term" value="F:zinc ion binding"/>
    <property type="evidence" value="ECO:0007669"/>
    <property type="project" value="UniProtKB-KW"/>
</dbReference>
<dbReference type="CDD" id="cd09272">
    <property type="entry name" value="RNase_HI_RT_Ty1"/>
    <property type="match status" value="1"/>
</dbReference>
<dbReference type="InterPro" id="IPR013103">
    <property type="entry name" value="RVT_2"/>
</dbReference>
<dbReference type="Pfam" id="PF13976">
    <property type="entry name" value="gag_pre-integrs"/>
    <property type="match status" value="1"/>
</dbReference>
<dbReference type="GO" id="GO:0004190">
    <property type="term" value="F:aspartic-type endopeptidase activity"/>
    <property type="evidence" value="ECO:0007669"/>
    <property type="project" value="UniProtKB-KW"/>
</dbReference>
<evidence type="ECO:0000256" key="4">
    <source>
        <dbReference type="ARBA" id="ARBA00022801"/>
    </source>
</evidence>
<dbReference type="Gene3D" id="3.30.420.10">
    <property type="entry name" value="Ribonuclease H-like superfamily/Ribonuclease H"/>
    <property type="match status" value="1"/>
</dbReference>
<dbReference type="PANTHER" id="PTHR42648">
    <property type="entry name" value="TRANSPOSASE, PUTATIVE-RELATED"/>
    <property type="match status" value="1"/>
</dbReference>
<feature type="domain" description="CCHC-type" evidence="7">
    <location>
        <begin position="273"/>
        <end position="289"/>
    </location>
</feature>
<sequence length="1390" mass="158323">MADEGDKPESSNRQTQIRENYTTIPLQCPTLTTSNYTIWAVKLKAIFNVHGLWEVVEPKEGAEVDVKKNNAAIAYLYQAMPEDLVLQVANLTTAKSIWDSLKARFVGIDRVKKARLATLKNEFEMLKMKDSENIDEFAGRITAIASKAVDLGEAFTETALVRKFLDSVPDRFLHIIASIEQFVDLETMLLQEAIGRLKAFEERTCMKKQSPVVKEDQLLMTYSEWQAKKKNAEFKTRKWGSKSDKMNRFEKGQKSKEEKGKTQRFKKDKSKIKCFKCNVYGHFASECPENKTFDQEANFMQKDPDEPALLMTEKITGMVFLNEHKVIPSNYDSNEVEDQVWYLDNGASNHMTGNSNVFSVIDKSIKGRVRFGDDSCVEIEGKGSIILEGKTGEHRLLTDVYYIPHLRSNIFSLGQATEGGCEVKMKGENLWLYEASGRLLLKSTRSLNRLYKVVLRVGSPMCFQTKLDMESTPWIWHGRLGHVNFDSIRNMVMKQMVIGVPEFKNPTQLCVACLAGKHTSSPFPNESSYRSEYPLQMISVDLCGPISPSTPAGNRYFMLLVDDCTRYMWVYMLKNKDQAFDIFKEFKMNVENEFGFKIKALRSDRGGEFTSAEFNKFCSQQGIVRMLTAPYSPQQNGAVERRNRTILNMVRSLLKAMKMPQQLWAEAVRHSVYLLNRMYTKALNNCTPYEALKGRKPNLSHVRVFGCVGHVKTPKERLKKLDDRSTPMVYLGNEPGTKAHRMFNVQGRTIVTSRNVKFEENKKWDWSNSLNTSQGDNDLTASSMEEFCIIDDQDQDTQQPHKSQTESVSDQPESSQSIDTGGRTEDSEPVNGNNTNLRRSTRTPAVPPKLSDFVLDGRVKYGQNRQEDEDNIDLMLTQDDVPKTYEEAATGQGWRMAMDSEIQSIEKNKVWVLTDPPEGCNPIGLKWLYKIKRDAKGEVVRYKARLVAKGYVQQLGVDFDDGFAPVARMETIRLILSLSAKMNWKVFHLDVKTAFLNGELKETVFVKQPDGYVKPGLEMKVYRLEKALYGLRQAPRAWNHKLNSVLMQLKFRRCELEQSVYTRVTNNKMIVLCVYVDDLLLTGNDLSEIDHFKQQMTQNFEMADMGLLCYYLGIEVSQSEDGIAIKQSAYAKKILELAGLKECNEVKIPMEPGLKLLTNEGGNEVDPTMFRKLVGSLRYLTYTRPDISYAVGYVSRFMQQPREAHLKAVKHIIRYVKGTVQFGIKYKTQIGGKLLGFSDSNYSTDSEDGRSTSGNVFYYNDGLVSWQSQKQPTVALSSCEAEFMAATAAACQAIWLHGLLVEITGKDQEIVSLFVDNKSAILLMKNPVFHGKSKHISPKYHFIRQCVERNQVLVDYVSGKMQRADVLTKALPRVKFEEMRKLLGVEDVKN</sequence>
<evidence type="ECO:0000256" key="5">
    <source>
        <dbReference type="PROSITE-ProRule" id="PRU00047"/>
    </source>
</evidence>
<evidence type="ECO:0000256" key="2">
    <source>
        <dbReference type="ARBA" id="ARBA00022723"/>
    </source>
</evidence>
<evidence type="ECO:0000259" key="7">
    <source>
        <dbReference type="PROSITE" id="PS50158"/>
    </source>
</evidence>
<dbReference type="GO" id="GO:0006508">
    <property type="term" value="P:proteolysis"/>
    <property type="evidence" value="ECO:0007669"/>
    <property type="project" value="UniProtKB-KW"/>
</dbReference>
<dbReference type="InterPro" id="IPR036397">
    <property type="entry name" value="RNaseH_sf"/>
</dbReference>
<proteinExistence type="predicted"/>
<keyword evidence="2" id="KW-0479">Metal-binding</keyword>
<dbReference type="SUPFAM" id="SSF57756">
    <property type="entry name" value="Retrovirus zinc finger-like domains"/>
    <property type="match status" value="1"/>
</dbReference>
<dbReference type="InterPro" id="IPR039537">
    <property type="entry name" value="Retrotran_Ty1/copia-like"/>
</dbReference>
<evidence type="ECO:0000313" key="10">
    <source>
        <dbReference type="Proteomes" id="UP001229421"/>
    </source>
</evidence>
<dbReference type="GO" id="GO:0015074">
    <property type="term" value="P:DNA integration"/>
    <property type="evidence" value="ECO:0007669"/>
    <property type="project" value="InterPro"/>
</dbReference>
<feature type="compositionally biased region" description="Polar residues" evidence="6">
    <location>
        <begin position="800"/>
        <end position="819"/>
    </location>
</feature>
<organism evidence="9 10">
    <name type="scientific">Tagetes erecta</name>
    <name type="common">African marigold</name>
    <dbReference type="NCBI Taxonomy" id="13708"/>
    <lineage>
        <taxon>Eukaryota</taxon>
        <taxon>Viridiplantae</taxon>
        <taxon>Streptophyta</taxon>
        <taxon>Embryophyta</taxon>
        <taxon>Tracheophyta</taxon>
        <taxon>Spermatophyta</taxon>
        <taxon>Magnoliopsida</taxon>
        <taxon>eudicotyledons</taxon>
        <taxon>Gunneridae</taxon>
        <taxon>Pentapetalae</taxon>
        <taxon>asterids</taxon>
        <taxon>campanulids</taxon>
        <taxon>Asterales</taxon>
        <taxon>Asteraceae</taxon>
        <taxon>Asteroideae</taxon>
        <taxon>Heliantheae alliance</taxon>
        <taxon>Tageteae</taxon>
        <taxon>Tagetes</taxon>
    </lineage>
</organism>
<feature type="domain" description="Integrase catalytic" evidence="8">
    <location>
        <begin position="530"/>
        <end position="696"/>
    </location>
</feature>
<dbReference type="GO" id="GO:0003676">
    <property type="term" value="F:nucleic acid binding"/>
    <property type="evidence" value="ECO:0007669"/>
    <property type="project" value="InterPro"/>
</dbReference>
<dbReference type="InterPro" id="IPR054722">
    <property type="entry name" value="PolX-like_BBD"/>
</dbReference>
<gene>
    <name evidence="9" type="ORF">QVD17_40194</name>
</gene>
<dbReference type="EMBL" id="JAUHHV010000011">
    <property type="protein sequence ID" value="KAK1408428.1"/>
    <property type="molecule type" value="Genomic_DNA"/>
</dbReference>
<keyword evidence="5" id="KW-0862">Zinc</keyword>
<dbReference type="InterPro" id="IPR012337">
    <property type="entry name" value="RNaseH-like_sf"/>
</dbReference>
<dbReference type="InterPro" id="IPR001584">
    <property type="entry name" value="Integrase_cat-core"/>
</dbReference>
<dbReference type="Pfam" id="PF25597">
    <property type="entry name" value="SH3_retrovirus"/>
    <property type="match status" value="1"/>
</dbReference>
<dbReference type="PROSITE" id="PS50994">
    <property type="entry name" value="INTEGRASE"/>
    <property type="match status" value="1"/>
</dbReference>
<comment type="caution">
    <text evidence="9">The sequence shown here is derived from an EMBL/GenBank/DDBJ whole genome shotgun (WGS) entry which is preliminary data.</text>
</comment>
<dbReference type="InterPro" id="IPR036875">
    <property type="entry name" value="Znf_CCHC_sf"/>
</dbReference>
<accession>A0AAD8JR85</accession>
<reference evidence="9" key="1">
    <citation type="journal article" date="2023" name="bioRxiv">
        <title>Improved chromosome-level genome assembly for marigold (Tagetes erecta).</title>
        <authorList>
            <person name="Jiang F."/>
            <person name="Yuan L."/>
            <person name="Wang S."/>
            <person name="Wang H."/>
            <person name="Xu D."/>
            <person name="Wang A."/>
            <person name="Fan W."/>
        </authorList>
    </citation>
    <scope>NUCLEOTIDE SEQUENCE</scope>
    <source>
        <strain evidence="9">WSJ</strain>
        <tissue evidence="9">Leaf</tissue>
    </source>
</reference>
<dbReference type="PROSITE" id="PS50158">
    <property type="entry name" value="ZF_CCHC"/>
    <property type="match status" value="1"/>
</dbReference>
<evidence type="ECO:0000313" key="9">
    <source>
        <dbReference type="EMBL" id="KAK1408428.1"/>
    </source>
</evidence>
<evidence type="ECO:0000256" key="6">
    <source>
        <dbReference type="SAM" id="MobiDB-lite"/>
    </source>
</evidence>
<dbReference type="InterPro" id="IPR043502">
    <property type="entry name" value="DNA/RNA_pol_sf"/>
</dbReference>
<dbReference type="SUPFAM" id="SSF53098">
    <property type="entry name" value="Ribonuclease H-like"/>
    <property type="match status" value="1"/>
</dbReference>
<evidence type="ECO:0000256" key="1">
    <source>
        <dbReference type="ARBA" id="ARBA00022670"/>
    </source>
</evidence>
<dbReference type="Gene3D" id="4.10.60.10">
    <property type="entry name" value="Zinc finger, CCHC-type"/>
    <property type="match status" value="1"/>
</dbReference>
<keyword evidence="5" id="KW-0863">Zinc-finger</keyword>
<keyword evidence="1" id="KW-0645">Protease</keyword>
<dbReference type="InterPro" id="IPR057670">
    <property type="entry name" value="SH3_retrovirus"/>
</dbReference>
<dbReference type="Pfam" id="PF22936">
    <property type="entry name" value="Pol_BBD"/>
    <property type="match status" value="1"/>
</dbReference>
<dbReference type="PANTHER" id="PTHR42648:SF25">
    <property type="entry name" value="RNA-DIRECTED DNA POLYMERASE"/>
    <property type="match status" value="1"/>
</dbReference>
<keyword evidence="10" id="KW-1185">Reference proteome</keyword>
<dbReference type="InterPro" id="IPR025724">
    <property type="entry name" value="GAG-pre-integrase_dom"/>
</dbReference>
<dbReference type="SUPFAM" id="SSF56672">
    <property type="entry name" value="DNA/RNA polymerases"/>
    <property type="match status" value="1"/>
</dbReference>
<dbReference type="SMART" id="SM00343">
    <property type="entry name" value="ZnF_C2HC"/>
    <property type="match status" value="1"/>
</dbReference>
<keyword evidence="4" id="KW-0378">Hydrolase</keyword>
<dbReference type="Proteomes" id="UP001229421">
    <property type="component" value="Unassembled WGS sequence"/>
</dbReference>
<dbReference type="Pfam" id="PF00098">
    <property type="entry name" value="zf-CCHC"/>
    <property type="match status" value="1"/>
</dbReference>
<dbReference type="Pfam" id="PF14223">
    <property type="entry name" value="Retrotran_gag_2"/>
    <property type="match status" value="1"/>
</dbReference>
<dbReference type="Pfam" id="PF07727">
    <property type="entry name" value="RVT_2"/>
    <property type="match status" value="1"/>
</dbReference>
<name>A0AAD8JR85_TARER</name>